<comment type="cofactor">
    <cofactor evidence="8">
        <name>[2Fe-2S] cluster</name>
        <dbReference type="ChEBI" id="CHEBI:190135"/>
    </cofactor>
</comment>
<keyword evidence="4" id="KW-0479">Metal-binding</keyword>
<keyword evidence="3" id="KW-0001">2Fe-2S</keyword>
<dbReference type="SUPFAM" id="SSF54292">
    <property type="entry name" value="2Fe-2S ferredoxin-like"/>
    <property type="match status" value="1"/>
</dbReference>
<dbReference type="RefSeq" id="WP_232184231.1">
    <property type="nucleotide sequence ID" value="NZ_JAIOAP010000002.1"/>
</dbReference>
<comment type="similarity">
    <text evidence="1">Belongs to the 2Fe2S plant-type ferredoxin family.</text>
</comment>
<dbReference type="InterPro" id="IPR001041">
    <property type="entry name" value="2Fe-2S_ferredoxin-type"/>
</dbReference>
<dbReference type="PANTHER" id="PTHR43112">
    <property type="entry name" value="FERREDOXIN"/>
    <property type="match status" value="1"/>
</dbReference>
<feature type="domain" description="2Fe-2S ferredoxin-type" evidence="9">
    <location>
        <begin position="3"/>
        <end position="91"/>
    </location>
</feature>
<evidence type="ECO:0000259" key="9">
    <source>
        <dbReference type="PROSITE" id="PS51085"/>
    </source>
</evidence>
<evidence type="ECO:0000313" key="10">
    <source>
        <dbReference type="EMBL" id="MEQ4483112.1"/>
    </source>
</evidence>
<dbReference type="EMBL" id="JASKHM010000006">
    <property type="protein sequence ID" value="MEQ4483112.1"/>
    <property type="molecule type" value="Genomic_DNA"/>
</dbReference>
<protein>
    <submittedName>
        <fullName evidence="10">2Fe-2S iron-sulfur cluster binding domain-containing protein</fullName>
    </submittedName>
</protein>
<evidence type="ECO:0000256" key="5">
    <source>
        <dbReference type="ARBA" id="ARBA00022982"/>
    </source>
</evidence>
<evidence type="ECO:0000256" key="3">
    <source>
        <dbReference type="ARBA" id="ARBA00022714"/>
    </source>
</evidence>
<name>A0ABV1KUG8_9BACL</name>
<evidence type="ECO:0000256" key="2">
    <source>
        <dbReference type="ARBA" id="ARBA00022448"/>
    </source>
</evidence>
<evidence type="ECO:0000256" key="6">
    <source>
        <dbReference type="ARBA" id="ARBA00023004"/>
    </source>
</evidence>
<comment type="caution">
    <text evidence="10">The sequence shown here is derived from an EMBL/GenBank/DDBJ whole genome shotgun (WGS) entry which is preliminary data.</text>
</comment>
<dbReference type="InterPro" id="IPR012675">
    <property type="entry name" value="Beta-grasp_dom_sf"/>
</dbReference>
<evidence type="ECO:0000256" key="7">
    <source>
        <dbReference type="ARBA" id="ARBA00023014"/>
    </source>
</evidence>
<dbReference type="Proteomes" id="UP001493487">
    <property type="component" value="Unassembled WGS sequence"/>
</dbReference>
<keyword evidence="2" id="KW-0813">Transport</keyword>
<evidence type="ECO:0000313" key="11">
    <source>
        <dbReference type="Proteomes" id="UP001493487"/>
    </source>
</evidence>
<keyword evidence="5" id="KW-0249">Electron transport</keyword>
<gene>
    <name evidence="10" type="ORF">QJS35_11960</name>
</gene>
<accession>A0ABV1KUG8</accession>
<organism evidence="10 11">
    <name type="scientific">Cohnella silvisoli</name>
    <dbReference type="NCBI Taxonomy" id="2873699"/>
    <lineage>
        <taxon>Bacteria</taxon>
        <taxon>Bacillati</taxon>
        <taxon>Bacillota</taxon>
        <taxon>Bacilli</taxon>
        <taxon>Bacillales</taxon>
        <taxon>Paenibacillaceae</taxon>
        <taxon>Cohnella</taxon>
    </lineage>
</organism>
<proteinExistence type="inferred from homology"/>
<dbReference type="PANTHER" id="PTHR43112:SF3">
    <property type="entry name" value="FERREDOXIN-2, CHLOROPLASTIC"/>
    <property type="match status" value="1"/>
</dbReference>
<sequence length="91" mass="10012">MTYRVRIANKDAEFEAEPDEYLLDSAIIGGAPIAFVCRGGTCRTCLVRVVEGTLEQDLSFEPAIQPSELGAGWRLACCAYVRSDLVVETKR</sequence>
<evidence type="ECO:0000256" key="1">
    <source>
        <dbReference type="ARBA" id="ARBA00007874"/>
    </source>
</evidence>
<keyword evidence="6" id="KW-0408">Iron</keyword>
<reference evidence="10 11" key="1">
    <citation type="journal article" date="2023" name="Genome Announc.">
        <title>Pan-Genome Analyses of the Genus Cohnella and Proposal of the Novel Species Cohnella silvisoli sp. nov., Isolated from Forest Soil.</title>
        <authorList>
            <person name="Wang C."/>
            <person name="Mao L."/>
            <person name="Bao G."/>
            <person name="Zhu H."/>
        </authorList>
    </citation>
    <scope>NUCLEOTIDE SEQUENCE [LARGE SCALE GENOMIC DNA]</scope>
    <source>
        <strain evidence="10 11">NL03-T5-1</strain>
    </source>
</reference>
<dbReference type="Pfam" id="PF00111">
    <property type="entry name" value="Fer2"/>
    <property type="match status" value="1"/>
</dbReference>
<keyword evidence="11" id="KW-1185">Reference proteome</keyword>
<dbReference type="PROSITE" id="PS51085">
    <property type="entry name" value="2FE2S_FER_2"/>
    <property type="match status" value="1"/>
</dbReference>
<dbReference type="InterPro" id="IPR036010">
    <property type="entry name" value="2Fe-2S_ferredoxin-like_sf"/>
</dbReference>
<dbReference type="Gene3D" id="3.10.20.30">
    <property type="match status" value="1"/>
</dbReference>
<evidence type="ECO:0000256" key="8">
    <source>
        <dbReference type="ARBA" id="ARBA00034078"/>
    </source>
</evidence>
<dbReference type="CDD" id="cd00207">
    <property type="entry name" value="fer2"/>
    <property type="match status" value="1"/>
</dbReference>
<keyword evidence="7" id="KW-0411">Iron-sulfur</keyword>
<evidence type="ECO:0000256" key="4">
    <source>
        <dbReference type="ARBA" id="ARBA00022723"/>
    </source>
</evidence>